<dbReference type="EMBL" id="BKCJ011347877">
    <property type="protein sequence ID" value="GFD23846.1"/>
    <property type="molecule type" value="Genomic_DNA"/>
</dbReference>
<evidence type="ECO:0000313" key="1">
    <source>
        <dbReference type="EMBL" id="GFD23846.1"/>
    </source>
</evidence>
<accession>A0A699UR69</accession>
<protein>
    <submittedName>
        <fullName evidence="1">ARID DNA-binding domain-containing protein</fullName>
    </submittedName>
</protein>
<feature type="non-terminal residue" evidence="1">
    <location>
        <position position="1"/>
    </location>
</feature>
<proteinExistence type="predicted"/>
<reference evidence="1" key="1">
    <citation type="journal article" date="2019" name="Sci. Rep.">
        <title>Draft genome of Tanacetum cinerariifolium, the natural source of mosquito coil.</title>
        <authorList>
            <person name="Yamashiro T."/>
            <person name="Shiraishi A."/>
            <person name="Satake H."/>
            <person name="Nakayama K."/>
        </authorList>
    </citation>
    <scope>NUCLEOTIDE SEQUENCE</scope>
</reference>
<name>A0A699UR69_TANCI</name>
<comment type="caution">
    <text evidence="1">The sequence shown here is derived from an EMBL/GenBank/DDBJ whole genome shotgun (WGS) entry which is preliminary data.</text>
</comment>
<sequence length="88" mass="10283">EFLVEKLEEQKKFLFIYGMGEVLIDNGGNGYLIPGVHYALNILSINLLKQQGFDIIFEEDKCTLEYMFKDKQGQNMDVDGMRQKHNDY</sequence>
<gene>
    <name evidence="1" type="ORF">Tci_895815</name>
</gene>
<dbReference type="GO" id="GO:0003677">
    <property type="term" value="F:DNA binding"/>
    <property type="evidence" value="ECO:0007669"/>
    <property type="project" value="UniProtKB-KW"/>
</dbReference>
<organism evidence="1">
    <name type="scientific">Tanacetum cinerariifolium</name>
    <name type="common">Dalmatian daisy</name>
    <name type="synonym">Chrysanthemum cinerariifolium</name>
    <dbReference type="NCBI Taxonomy" id="118510"/>
    <lineage>
        <taxon>Eukaryota</taxon>
        <taxon>Viridiplantae</taxon>
        <taxon>Streptophyta</taxon>
        <taxon>Embryophyta</taxon>
        <taxon>Tracheophyta</taxon>
        <taxon>Spermatophyta</taxon>
        <taxon>Magnoliopsida</taxon>
        <taxon>eudicotyledons</taxon>
        <taxon>Gunneridae</taxon>
        <taxon>Pentapetalae</taxon>
        <taxon>asterids</taxon>
        <taxon>campanulids</taxon>
        <taxon>Asterales</taxon>
        <taxon>Asteraceae</taxon>
        <taxon>Asteroideae</taxon>
        <taxon>Anthemideae</taxon>
        <taxon>Anthemidinae</taxon>
        <taxon>Tanacetum</taxon>
    </lineage>
</organism>
<keyword evidence="1" id="KW-0238">DNA-binding</keyword>
<dbReference type="AlphaFoldDB" id="A0A699UR69"/>